<evidence type="ECO:0000256" key="8">
    <source>
        <dbReference type="ARBA" id="ARBA00023002"/>
    </source>
</evidence>
<keyword evidence="3" id="KW-0285">Flavoprotein</keyword>
<dbReference type="GO" id="GO:0016645">
    <property type="term" value="F:oxidoreductase activity, acting on the CH-NH group of donors"/>
    <property type="evidence" value="ECO:0007669"/>
    <property type="project" value="InterPro"/>
</dbReference>
<dbReference type="GO" id="GO:0032259">
    <property type="term" value="P:methylation"/>
    <property type="evidence" value="ECO:0007669"/>
    <property type="project" value="UniProtKB-KW"/>
</dbReference>
<dbReference type="Pfam" id="PF01266">
    <property type="entry name" value="DAO"/>
    <property type="match status" value="1"/>
</dbReference>
<keyword evidence="12" id="KW-1185">Reference proteome</keyword>
<dbReference type="InterPro" id="IPR017610">
    <property type="entry name" value="tRNA_S-uridine_synth_MnmC_C"/>
</dbReference>
<dbReference type="RefSeq" id="WP_109822359.1">
    <property type="nucleotide sequence ID" value="NZ_QGKL01000015.1"/>
</dbReference>
<evidence type="ECO:0000256" key="3">
    <source>
        <dbReference type="ARBA" id="ARBA00022630"/>
    </source>
</evidence>
<dbReference type="PANTHER" id="PTHR13847:SF283">
    <property type="entry name" value="TRNA 5-METHYLAMINOMETHYL-2-THIOURIDINE BIOSYNTHESIS BIFUNCTIONAL PROTEIN MNMC"/>
    <property type="match status" value="1"/>
</dbReference>
<dbReference type="InterPro" id="IPR006076">
    <property type="entry name" value="FAD-dep_OxRdtase"/>
</dbReference>
<sequence>MSPWFKYPTFDWKTRKAVVIGAGIAGCQMTYQLSNQGWHVTLIEQESEISQHASGNLAGVISPKMTSQPSISEGFYRDAFEYTLKQLDNLISSETPLDWYPCGMLQLNHNDSERQRWAELKARDFPQNFLQFLEQADTEHVAGIPCDYSSSYFPSAGFINPKSFCDALLANSNYELLNNTEVGEVYFTDSTWHVKDLQGQLLTSSEVIVVCTGKELAALPQSQHLQHTPVLGQTSLATVTEESEKLNCVICHEGYLTPRYDNKHVFGATFDRNFESISLTDEATTRNENQLKQYLSKWQQSLKHIENGHAAIRTTTPDRFPYVGGLPNCEFYQKSYESLKHGRVKEFFPDASYHQGLFMLGGLGARGLTTSGYCAQLLSDLISNEKPDAMLSTMHPARYLIRQLRRGRSIT</sequence>
<keyword evidence="4" id="KW-0808">Transferase</keyword>
<dbReference type="Gene3D" id="3.30.9.10">
    <property type="entry name" value="D-Amino Acid Oxidase, subunit A, domain 2"/>
    <property type="match status" value="1"/>
</dbReference>
<dbReference type="EMBL" id="QGKL01000015">
    <property type="protein sequence ID" value="PWQ97993.1"/>
    <property type="molecule type" value="Genomic_DNA"/>
</dbReference>
<keyword evidence="6" id="KW-0819">tRNA processing</keyword>
<proteinExistence type="predicted"/>
<keyword evidence="2" id="KW-0489">Methyltransferase</keyword>
<feature type="domain" description="FAD dependent oxidoreductase" evidence="10">
    <location>
        <begin position="17"/>
        <end position="381"/>
    </location>
</feature>
<evidence type="ECO:0000256" key="6">
    <source>
        <dbReference type="ARBA" id="ARBA00022694"/>
    </source>
</evidence>
<keyword evidence="5" id="KW-0949">S-adenosyl-L-methionine</keyword>
<evidence type="ECO:0000256" key="1">
    <source>
        <dbReference type="ARBA" id="ARBA00022490"/>
    </source>
</evidence>
<evidence type="ECO:0000256" key="7">
    <source>
        <dbReference type="ARBA" id="ARBA00022827"/>
    </source>
</evidence>
<evidence type="ECO:0000313" key="11">
    <source>
        <dbReference type="EMBL" id="PWQ97993.1"/>
    </source>
</evidence>
<dbReference type="GO" id="GO:0008168">
    <property type="term" value="F:methyltransferase activity"/>
    <property type="evidence" value="ECO:0007669"/>
    <property type="project" value="UniProtKB-KW"/>
</dbReference>
<keyword evidence="9" id="KW-0511">Multifunctional enzyme</keyword>
<dbReference type="AlphaFoldDB" id="A0A317CKM1"/>
<dbReference type="PANTHER" id="PTHR13847">
    <property type="entry name" value="SARCOSINE DEHYDROGENASE-RELATED"/>
    <property type="match status" value="1"/>
</dbReference>
<keyword evidence="8" id="KW-0560">Oxidoreductase</keyword>
<gene>
    <name evidence="11" type="ORF">DKT75_05120</name>
</gene>
<evidence type="ECO:0000313" key="12">
    <source>
        <dbReference type="Proteomes" id="UP000245506"/>
    </source>
</evidence>
<dbReference type="Gene3D" id="3.50.50.60">
    <property type="entry name" value="FAD/NAD(P)-binding domain"/>
    <property type="match status" value="1"/>
</dbReference>
<dbReference type="Proteomes" id="UP000245506">
    <property type="component" value="Unassembled WGS sequence"/>
</dbReference>
<dbReference type="GO" id="GO:0008033">
    <property type="term" value="P:tRNA processing"/>
    <property type="evidence" value="ECO:0007669"/>
    <property type="project" value="UniProtKB-KW"/>
</dbReference>
<protein>
    <recommendedName>
        <fullName evidence="10">FAD dependent oxidoreductase domain-containing protein</fullName>
    </recommendedName>
</protein>
<dbReference type="SUPFAM" id="SSF51905">
    <property type="entry name" value="FAD/NAD(P)-binding domain"/>
    <property type="match status" value="1"/>
</dbReference>
<keyword evidence="1" id="KW-0963">Cytoplasm</keyword>
<evidence type="ECO:0000256" key="4">
    <source>
        <dbReference type="ARBA" id="ARBA00022679"/>
    </source>
</evidence>
<comment type="caution">
    <text evidence="11">The sequence shown here is derived from an EMBL/GenBank/DDBJ whole genome shotgun (WGS) entry which is preliminary data.</text>
</comment>
<evidence type="ECO:0000259" key="10">
    <source>
        <dbReference type="Pfam" id="PF01266"/>
    </source>
</evidence>
<reference evidence="11 12" key="1">
    <citation type="submission" date="2018-05" db="EMBL/GenBank/DDBJ databases">
        <title>Leucothrix arctica sp. nov., isolated from Arctic seawater.</title>
        <authorList>
            <person name="Choi A."/>
            <person name="Baek K."/>
        </authorList>
    </citation>
    <scope>NUCLEOTIDE SEQUENCE [LARGE SCALE GENOMIC DNA]</scope>
    <source>
        <strain evidence="11 12">IMCC9719</strain>
    </source>
</reference>
<keyword evidence="7" id="KW-0274">FAD</keyword>
<evidence type="ECO:0000256" key="9">
    <source>
        <dbReference type="ARBA" id="ARBA00023268"/>
    </source>
</evidence>
<evidence type="ECO:0000256" key="5">
    <source>
        <dbReference type="ARBA" id="ARBA00022691"/>
    </source>
</evidence>
<organism evidence="11 12">
    <name type="scientific">Leucothrix arctica</name>
    <dbReference type="NCBI Taxonomy" id="1481894"/>
    <lineage>
        <taxon>Bacteria</taxon>
        <taxon>Pseudomonadati</taxon>
        <taxon>Pseudomonadota</taxon>
        <taxon>Gammaproteobacteria</taxon>
        <taxon>Thiotrichales</taxon>
        <taxon>Thiotrichaceae</taxon>
        <taxon>Leucothrix</taxon>
    </lineage>
</organism>
<dbReference type="NCBIfam" id="TIGR03197">
    <property type="entry name" value="MnmC_Cterm"/>
    <property type="match status" value="1"/>
</dbReference>
<dbReference type="InterPro" id="IPR036188">
    <property type="entry name" value="FAD/NAD-bd_sf"/>
</dbReference>
<accession>A0A317CKM1</accession>
<evidence type="ECO:0000256" key="2">
    <source>
        <dbReference type="ARBA" id="ARBA00022603"/>
    </source>
</evidence>
<dbReference type="GO" id="GO:0005737">
    <property type="term" value="C:cytoplasm"/>
    <property type="evidence" value="ECO:0007669"/>
    <property type="project" value="TreeGrafter"/>
</dbReference>
<name>A0A317CKM1_9GAMM</name>
<dbReference type="PROSITE" id="PS51257">
    <property type="entry name" value="PROKAR_LIPOPROTEIN"/>
    <property type="match status" value="1"/>
</dbReference>